<dbReference type="Proteomes" id="UP000503840">
    <property type="component" value="Unassembled WGS sequence"/>
</dbReference>
<gene>
    <name evidence="2" type="ORF">DSM101010T_12600</name>
</gene>
<feature type="domain" description="Damage-control phosphatase ARMT1-like metal-binding" evidence="1">
    <location>
        <begin position="236"/>
        <end position="372"/>
    </location>
</feature>
<organism evidence="2 3">
    <name type="scientific">Desulfovibrio subterraneus</name>
    <dbReference type="NCBI Taxonomy" id="2718620"/>
    <lineage>
        <taxon>Bacteria</taxon>
        <taxon>Pseudomonadati</taxon>
        <taxon>Thermodesulfobacteriota</taxon>
        <taxon>Desulfovibrionia</taxon>
        <taxon>Desulfovibrionales</taxon>
        <taxon>Desulfovibrionaceae</taxon>
        <taxon>Desulfovibrio</taxon>
    </lineage>
</organism>
<reference evidence="2 3" key="1">
    <citation type="submission" date="2020-05" db="EMBL/GenBank/DDBJ databases">
        <title>Draft genome sequence of Desulfovibrio sp. strain HN2T.</title>
        <authorList>
            <person name="Ueno A."/>
            <person name="Tamazawa S."/>
            <person name="Tamamura S."/>
            <person name="Murakami T."/>
            <person name="Kiyama T."/>
            <person name="Inomata H."/>
            <person name="Amano Y."/>
            <person name="Miyakawa K."/>
            <person name="Tamaki H."/>
            <person name="Naganuma T."/>
            <person name="Kaneko K."/>
        </authorList>
    </citation>
    <scope>NUCLEOTIDE SEQUENCE [LARGE SCALE GENOMIC DNA]</scope>
    <source>
        <strain evidence="2 3">HN2</strain>
    </source>
</reference>
<dbReference type="SUPFAM" id="SSF111321">
    <property type="entry name" value="AF1104-like"/>
    <property type="match status" value="1"/>
</dbReference>
<evidence type="ECO:0000259" key="1">
    <source>
        <dbReference type="Pfam" id="PF01937"/>
    </source>
</evidence>
<dbReference type="RefSeq" id="WP_174404555.1">
    <property type="nucleotide sequence ID" value="NZ_BLVO01000012.1"/>
</dbReference>
<accession>A0A7J0BIC2</accession>
<dbReference type="Pfam" id="PF01937">
    <property type="entry name" value="ARMT1-like_dom"/>
    <property type="match status" value="1"/>
</dbReference>
<keyword evidence="3" id="KW-1185">Reference proteome</keyword>
<dbReference type="InterPro" id="IPR002791">
    <property type="entry name" value="ARMT1-like_metal-bd"/>
</dbReference>
<dbReference type="EMBL" id="BLVO01000012">
    <property type="protein sequence ID" value="GFM32895.1"/>
    <property type="molecule type" value="Genomic_DNA"/>
</dbReference>
<protein>
    <recommendedName>
        <fullName evidence="1">Damage-control phosphatase ARMT1-like metal-binding domain-containing protein</fullName>
    </recommendedName>
</protein>
<dbReference type="AlphaFoldDB" id="A0A7J0BIC2"/>
<evidence type="ECO:0000313" key="2">
    <source>
        <dbReference type="EMBL" id="GFM32895.1"/>
    </source>
</evidence>
<sequence>MSVLPELKSVREVRWGKDPYMDAWLHNFKTENNIEHLMNPENVAPDEQLRFMVALDEQQVYMPCSDVIFTQLLSKHRPKTLHLEYTRIWRFIVRLIRQHGLDRYNERRVIQFCKMRFRQHFNSRIMIPSRLAKRLVSIVLTQCAVTDPYREGKLKANRLAGEFLKRPSTERLILANPPECNSAADIREMRWDLDFLELRRLLYLSTLPVLWQDNDPSPLEVEAELEKPCGECSRLRLLLGPEDEERKKILYLPDVSGAFVFDLKIIHSLLRQGHQVVLALKEGFYFNTPTLWEIERDPVLKQATADAHILHDDNVSKNDLLRMLREHRFLIISDGTREQLNLYKTSVTFARAWKECDLIIAKGGRNYMNLVGCGLEFTRDIVCFHRSEDGEFHLTTKPRAKWVRKFTEADLHDKAKEIISEMREARATGKSVMFYSAVIGSIPGQTSQAIRVVDTFVRHLRERLENTFIINPAEHFEEGMDGDDLMFMWERVQRSGLLDVWRFQTVEDIETSFALMGRKVPSAWSGKDSTYSTGCTKEMRIALDMQKLHSEMQIIGPSADKFFRRAEYGVGKYYDAGIKQP</sequence>
<proteinExistence type="predicted"/>
<dbReference type="InterPro" id="IPR036075">
    <property type="entry name" value="ARMT-1-like_metal-bd_sf"/>
</dbReference>
<dbReference type="Gene3D" id="3.40.50.10880">
    <property type="entry name" value="Uncharacterised protein PF01937, DUF89, domain 3"/>
    <property type="match status" value="1"/>
</dbReference>
<name>A0A7J0BIC2_9BACT</name>
<evidence type="ECO:0000313" key="3">
    <source>
        <dbReference type="Proteomes" id="UP000503840"/>
    </source>
</evidence>
<comment type="caution">
    <text evidence="2">The sequence shown here is derived from an EMBL/GenBank/DDBJ whole genome shotgun (WGS) entry which is preliminary data.</text>
</comment>